<dbReference type="RefSeq" id="WP_038529408.1">
    <property type="nucleotide sequence ID" value="NZ_HG315671.1"/>
</dbReference>
<evidence type="ECO:0000313" key="2">
    <source>
        <dbReference type="Proteomes" id="UP000016160"/>
    </source>
</evidence>
<proteinExistence type="predicted"/>
<dbReference type="STRING" id="1347342.BN863_16010"/>
<dbReference type="PATRIC" id="fig|1347342.6.peg.1607"/>
<dbReference type="eggNOG" id="ENOG5033BIF">
    <property type="taxonomic scope" value="Bacteria"/>
</dbReference>
<evidence type="ECO:0000313" key="1">
    <source>
        <dbReference type="EMBL" id="CDF79313.1"/>
    </source>
</evidence>
<dbReference type="EMBL" id="HG315671">
    <property type="protein sequence ID" value="CDF79313.1"/>
    <property type="molecule type" value="Genomic_DNA"/>
</dbReference>
<protein>
    <submittedName>
        <fullName evidence="1">Cna protein B-type domain protein</fullName>
    </submittedName>
</protein>
<dbReference type="Pfam" id="PF13715">
    <property type="entry name" value="CarbopepD_reg_2"/>
    <property type="match status" value="1"/>
</dbReference>
<dbReference type="HOGENOM" id="CLU_728988_0_0_10"/>
<dbReference type="Proteomes" id="UP000016160">
    <property type="component" value="Chromosome"/>
</dbReference>
<name>T2KLK0_FORAG</name>
<accession>T2KLK0</accession>
<gene>
    <name evidence="1" type="ORF">BN863_16010</name>
</gene>
<reference evidence="1 2" key="1">
    <citation type="journal article" date="2013" name="Appl. Environ. Microbiol.">
        <title>The genome of the alga-associated marine flavobacterium Formosa agariphila KMM 3901T reveals a broad potential for degradation of algal polysaccharides.</title>
        <authorList>
            <person name="Mann A.J."/>
            <person name="Hahnke R.L."/>
            <person name="Huang S."/>
            <person name="Werner J."/>
            <person name="Xing P."/>
            <person name="Barbeyron T."/>
            <person name="Huettel B."/>
            <person name="Stueber K."/>
            <person name="Reinhardt R."/>
            <person name="Harder J."/>
            <person name="Gloeckner F.O."/>
            <person name="Amann R.I."/>
            <person name="Teeling H."/>
        </authorList>
    </citation>
    <scope>NUCLEOTIDE SEQUENCE [LARGE SCALE GENOMIC DNA]</scope>
    <source>
        <strain evidence="2">DSM 15362 / KCTC 12365 / LMG 23005 / KMM 3901</strain>
    </source>
</reference>
<dbReference type="AlphaFoldDB" id="T2KLK0"/>
<organism evidence="1 2">
    <name type="scientific">Formosa agariphila (strain DSM 15362 / KCTC 12365 / LMG 23005 / KMM 3901 / M-2Alg 35-1)</name>
    <dbReference type="NCBI Taxonomy" id="1347342"/>
    <lineage>
        <taxon>Bacteria</taxon>
        <taxon>Pseudomonadati</taxon>
        <taxon>Bacteroidota</taxon>
        <taxon>Flavobacteriia</taxon>
        <taxon>Flavobacteriales</taxon>
        <taxon>Flavobacteriaceae</taxon>
        <taxon>Formosa</taxon>
    </lineage>
</organism>
<sequence>MKTLITSLFVCLAYTCFSQSKTLVILDQASKAPIDLVQVYYPGLDIGSISNADGKLKLPLLEHDIVISHINYIEQTMPFNRFKENDTIYLNPKNNQLDEVVIYNLNLKQKFKDILEHSYLKKYATDKVIHSSTYKETFSVNDSLSRIFQAQLDWFSKNSLFKSNSPIDKQNIINLESVDYSKIKTLDSSIATTKAAYVENKIFFQFMHLNLLLELLINLTEDYEIETIEHNKHTNTVYFNAALKQNGELIYTHDKSLIVFDKDYKAIKQLKFNMVYNTDFEDDISRINNIPYKKKTDYHSMELSFHTLKNGKYSISYYISKLNAVIVTEHNTDYIVSEQSLFVTKSRVGEKLKNGNIDFYTPLFENIPKSLNTNDVKILLTTTEKDFLNKSL</sequence>
<dbReference type="OrthoDB" id="1201740at2"/>
<keyword evidence="2" id="KW-1185">Reference proteome</keyword>